<sequence>MKINTNGLFRTLLLAAASIVALGSCSGGGGGSSSVHIEPVTFSIESGRIPQNQTVKLSTETEDADIGWSYTEFTESDWDEAILNANSEITITDDCTVYAVAYIGSNHSVITSATYTVCPVPTSVKFYIGEEEVTETTKLVASGTKVTLGGSTSAATDAEGNVEVPEIYYSITATANLTEADCTEENKYTAGTEIEITGKTTIYAIAKGVNGVSPASSITFTVPVVALTDLPVENDVIVISNGKTTKNDVTSTVVMGTGDKSGAYGYKNAVIDSTLAGFASTDDMMRLTVKKNKAGQYLFITDGKYLTTTAKEILTLESSPSIYSLWTITEGEDGIFYIDNANLYSNGTQMSLEYYKSKFTSYTKGTSSAYQFYFWKDTSVVADKTVLPDSVNTLADVTFSGDTDGSVVAGLYIYAECDSYGADFYYSTSAEVTSENYTEATKADGGEIIIPSDAEGNVTVYALAVLGTGDNAMFSKPVTKTFTVTEDTNTYLTKVDSIAAGDVVSIFYPEDRYTLGNAASDTGLAGSAATMSGKGLVKTDVLVEWTVAKEGDNFVFVNGGKFLTATSDGSLTLDAYSKYALWSLEDVTGSDTKKIKSVYSVYGTNNRYLEYYDGVYKIYTISGSETLYEFNFYKEAGAAAENVTFSVLDVEFSADGVVNTGTKIELSTATSDAEIYWQFIASGAETAAMTAATYATAGTKYAEDSVPAITAAGTLYAIAVKDGSTSSITSAAYTIAVMEKITSDDYSTGVETTNNSKKDSTIEGNYYTATLAMGTNTNNNPIYYSSSPCIKFYVNNTLSIKSNGEKKINGIQIVTAGNSNDGTMSLSTTEGTLVSDSDNNLTWTLEKGTTESITFVCTRKEGSTSTKNPQYWIKEITITYAAD</sequence>
<dbReference type="AlphaFoldDB" id="A0A840SAI4"/>
<evidence type="ECO:0000313" key="5">
    <source>
        <dbReference type="Proteomes" id="UP000593591"/>
    </source>
</evidence>
<dbReference type="Proteomes" id="UP000593591">
    <property type="component" value="Chromosome"/>
</dbReference>
<proteinExistence type="predicted"/>
<evidence type="ECO:0000256" key="1">
    <source>
        <dbReference type="SAM" id="SignalP"/>
    </source>
</evidence>
<keyword evidence="1" id="KW-0732">Signal</keyword>
<dbReference type="KEGG" id="trc:DYE49_08790"/>
<dbReference type="Proteomes" id="UP000578697">
    <property type="component" value="Unassembled WGS sequence"/>
</dbReference>
<reference evidence="3 5" key="1">
    <citation type="submission" date="2018-08" db="EMBL/GenBank/DDBJ databases">
        <title>The first complete genome of Treponema rectale (CHPAT), a commensal spirochete of the bovine rectum.</title>
        <authorList>
            <person name="Staton G.J."/>
            <person name="Clegg S.R."/>
            <person name="Carter S.D."/>
            <person name="Radford A.D."/>
            <person name="Darby A."/>
            <person name="Hall N."/>
            <person name="Birtles R.J."/>
            <person name="Evans N.J."/>
        </authorList>
    </citation>
    <scope>NUCLEOTIDE SEQUENCE [LARGE SCALE GENOMIC DNA]</scope>
    <source>
        <strain evidence="3 5">CHPA</strain>
    </source>
</reference>
<reference evidence="2 4" key="2">
    <citation type="submission" date="2020-08" db="EMBL/GenBank/DDBJ databases">
        <title>Genomic Encyclopedia of Type Strains, Phase IV (KMG-IV): sequencing the most valuable type-strain genomes for metagenomic binning, comparative biology and taxonomic classification.</title>
        <authorList>
            <person name="Goeker M."/>
        </authorList>
    </citation>
    <scope>NUCLEOTIDE SEQUENCE [LARGE SCALE GENOMIC DNA]</scope>
    <source>
        <strain evidence="2 4">DSM 103679</strain>
    </source>
</reference>
<evidence type="ECO:0000313" key="2">
    <source>
        <dbReference type="EMBL" id="MBB5217720.1"/>
    </source>
</evidence>
<dbReference type="RefSeq" id="WP_184651169.1">
    <property type="nucleotide sequence ID" value="NZ_JACHFR010000001.1"/>
</dbReference>
<dbReference type="EMBL" id="JACHFR010000001">
    <property type="protein sequence ID" value="MBB5217720.1"/>
    <property type="molecule type" value="Genomic_DNA"/>
</dbReference>
<feature type="signal peptide" evidence="1">
    <location>
        <begin position="1"/>
        <end position="23"/>
    </location>
</feature>
<protein>
    <submittedName>
        <fullName evidence="2">Uncharacterized protein</fullName>
    </submittedName>
</protein>
<evidence type="ECO:0000313" key="4">
    <source>
        <dbReference type="Proteomes" id="UP000578697"/>
    </source>
</evidence>
<accession>A0A840SAI4</accession>
<evidence type="ECO:0000313" key="3">
    <source>
        <dbReference type="EMBL" id="QOS40550.1"/>
    </source>
</evidence>
<dbReference type="EMBL" id="CP031517">
    <property type="protein sequence ID" value="QOS40550.1"/>
    <property type="molecule type" value="Genomic_DNA"/>
</dbReference>
<feature type="chain" id="PRO_5036240768" evidence="1">
    <location>
        <begin position="24"/>
        <end position="883"/>
    </location>
</feature>
<organism evidence="2 4">
    <name type="scientific">Treponema rectale</name>
    <dbReference type="NCBI Taxonomy" id="744512"/>
    <lineage>
        <taxon>Bacteria</taxon>
        <taxon>Pseudomonadati</taxon>
        <taxon>Spirochaetota</taxon>
        <taxon>Spirochaetia</taxon>
        <taxon>Spirochaetales</taxon>
        <taxon>Treponemataceae</taxon>
        <taxon>Treponema</taxon>
    </lineage>
</organism>
<dbReference type="PROSITE" id="PS51257">
    <property type="entry name" value="PROKAR_LIPOPROTEIN"/>
    <property type="match status" value="1"/>
</dbReference>
<gene>
    <name evidence="3" type="ORF">DYE49_08790</name>
    <name evidence="2" type="ORF">HNP77_000064</name>
</gene>
<name>A0A840SAI4_9SPIR</name>
<keyword evidence="4" id="KW-1185">Reference proteome</keyword>